<dbReference type="STRING" id="477680.SAMN05421788_105175"/>
<dbReference type="PRINTS" id="PR00038">
    <property type="entry name" value="HTHLUXR"/>
</dbReference>
<reference evidence="6" key="1">
    <citation type="submission" date="2017-01" db="EMBL/GenBank/DDBJ databases">
        <authorList>
            <person name="Varghese N."/>
            <person name="Submissions S."/>
        </authorList>
    </citation>
    <scope>NUCLEOTIDE SEQUENCE [LARGE SCALE GENOMIC DNA]</scope>
    <source>
        <strain evidence="6">DSM 21054</strain>
    </source>
</reference>
<dbReference type="PROSITE" id="PS00622">
    <property type="entry name" value="HTH_LUXR_1"/>
    <property type="match status" value="1"/>
</dbReference>
<dbReference type="InterPro" id="IPR016032">
    <property type="entry name" value="Sig_transdc_resp-reg_C-effctor"/>
</dbReference>
<dbReference type="SUPFAM" id="SSF52172">
    <property type="entry name" value="CheY-like"/>
    <property type="match status" value="1"/>
</dbReference>
<dbReference type="Gene3D" id="3.40.50.2300">
    <property type="match status" value="1"/>
</dbReference>
<dbReference type="RefSeq" id="WP_076380016.1">
    <property type="nucleotide sequence ID" value="NZ_AP017422.1"/>
</dbReference>
<dbReference type="PANTHER" id="PTHR43214">
    <property type="entry name" value="TWO-COMPONENT RESPONSE REGULATOR"/>
    <property type="match status" value="1"/>
</dbReference>
<dbReference type="GO" id="GO:0003677">
    <property type="term" value="F:DNA binding"/>
    <property type="evidence" value="ECO:0007669"/>
    <property type="project" value="UniProtKB-KW"/>
</dbReference>
<dbReference type="Proteomes" id="UP000186917">
    <property type="component" value="Unassembled WGS sequence"/>
</dbReference>
<evidence type="ECO:0000313" key="6">
    <source>
        <dbReference type="Proteomes" id="UP000186917"/>
    </source>
</evidence>
<proteinExistence type="predicted"/>
<keyword evidence="6" id="KW-1185">Reference proteome</keyword>
<dbReference type="GO" id="GO:0000160">
    <property type="term" value="P:phosphorelay signal transduction system"/>
    <property type="evidence" value="ECO:0007669"/>
    <property type="project" value="InterPro"/>
</dbReference>
<sequence>MKNRELPLTIGIADDDANFVNALKDEIIKDPQHQISFCAPDGGKLLELYNVNDTSCLVIDLYTPFISGMEAVRLIKNVSEEVNIIAYSSTYQPDMADMLFQWNNVMYCERSIDFITRYIDDPMQKEDAEYKAYLQHWQNRTLSIISGRKKESPTEALKPVELKILALIAEGATNHEVASSLALSKRTIDTYIERLIKKLEVSNRIGLAAYAFNKGVCKLYCEVGKNGRCDTSSIFTPIAEGMHSIV</sequence>
<feature type="domain" description="HTH luxR-type" evidence="3">
    <location>
        <begin position="150"/>
        <end position="215"/>
    </location>
</feature>
<dbReference type="Gene3D" id="1.10.10.10">
    <property type="entry name" value="Winged helix-like DNA-binding domain superfamily/Winged helix DNA-binding domain"/>
    <property type="match status" value="1"/>
</dbReference>
<dbReference type="InterPro" id="IPR001789">
    <property type="entry name" value="Sig_transdc_resp-reg_receiver"/>
</dbReference>
<keyword evidence="1 5" id="KW-0238">DNA-binding</keyword>
<organism evidence="5 6">
    <name type="scientific">Filimonas lacunae</name>
    <dbReference type="NCBI Taxonomy" id="477680"/>
    <lineage>
        <taxon>Bacteria</taxon>
        <taxon>Pseudomonadati</taxon>
        <taxon>Bacteroidota</taxon>
        <taxon>Chitinophagia</taxon>
        <taxon>Chitinophagales</taxon>
        <taxon>Chitinophagaceae</taxon>
        <taxon>Filimonas</taxon>
    </lineage>
</organism>
<dbReference type="Pfam" id="PF00196">
    <property type="entry name" value="GerE"/>
    <property type="match status" value="1"/>
</dbReference>
<feature type="domain" description="Response regulatory" evidence="4">
    <location>
        <begin position="9"/>
        <end position="132"/>
    </location>
</feature>
<keyword evidence="2" id="KW-0597">Phosphoprotein</keyword>
<name>A0A173MCX4_9BACT</name>
<dbReference type="Pfam" id="PF00072">
    <property type="entry name" value="Response_reg"/>
    <property type="match status" value="1"/>
</dbReference>
<dbReference type="InterPro" id="IPR011006">
    <property type="entry name" value="CheY-like_superfamily"/>
</dbReference>
<gene>
    <name evidence="5" type="ORF">SAMN05421788_105175</name>
</gene>
<dbReference type="SMART" id="SM00421">
    <property type="entry name" value="HTH_LUXR"/>
    <property type="match status" value="1"/>
</dbReference>
<protein>
    <submittedName>
        <fullName evidence="5">DNA-binding response regulator, NarL/FixJ family, contains REC and HTH domains</fullName>
    </submittedName>
</protein>
<dbReference type="OrthoDB" id="9797341at2"/>
<dbReference type="InterPro" id="IPR000792">
    <property type="entry name" value="Tscrpt_reg_LuxR_C"/>
</dbReference>
<dbReference type="EMBL" id="FTOR01000005">
    <property type="protein sequence ID" value="SIT21669.1"/>
    <property type="molecule type" value="Genomic_DNA"/>
</dbReference>
<dbReference type="InterPro" id="IPR036388">
    <property type="entry name" value="WH-like_DNA-bd_sf"/>
</dbReference>
<dbReference type="PROSITE" id="PS50110">
    <property type="entry name" value="RESPONSE_REGULATORY"/>
    <property type="match status" value="1"/>
</dbReference>
<dbReference type="KEGG" id="fln:FLA_1377"/>
<accession>A0A173MCX4</accession>
<evidence type="ECO:0000313" key="5">
    <source>
        <dbReference type="EMBL" id="SIT21669.1"/>
    </source>
</evidence>
<evidence type="ECO:0000256" key="1">
    <source>
        <dbReference type="ARBA" id="ARBA00023125"/>
    </source>
</evidence>
<dbReference type="SUPFAM" id="SSF46894">
    <property type="entry name" value="C-terminal effector domain of the bipartite response regulators"/>
    <property type="match status" value="1"/>
</dbReference>
<dbReference type="GO" id="GO:0006355">
    <property type="term" value="P:regulation of DNA-templated transcription"/>
    <property type="evidence" value="ECO:0007669"/>
    <property type="project" value="InterPro"/>
</dbReference>
<dbReference type="PROSITE" id="PS50043">
    <property type="entry name" value="HTH_LUXR_2"/>
    <property type="match status" value="1"/>
</dbReference>
<dbReference type="InterPro" id="IPR039420">
    <property type="entry name" value="WalR-like"/>
</dbReference>
<evidence type="ECO:0000259" key="4">
    <source>
        <dbReference type="PROSITE" id="PS50110"/>
    </source>
</evidence>
<dbReference type="CDD" id="cd06170">
    <property type="entry name" value="LuxR_C_like"/>
    <property type="match status" value="1"/>
</dbReference>
<dbReference type="AlphaFoldDB" id="A0A173MCX4"/>
<evidence type="ECO:0000259" key="3">
    <source>
        <dbReference type="PROSITE" id="PS50043"/>
    </source>
</evidence>
<evidence type="ECO:0000256" key="2">
    <source>
        <dbReference type="PROSITE-ProRule" id="PRU00169"/>
    </source>
</evidence>
<feature type="modified residue" description="4-aspartylphosphate" evidence="2">
    <location>
        <position position="60"/>
    </location>
</feature>